<evidence type="ECO:0000256" key="3">
    <source>
        <dbReference type="ARBA" id="ARBA00006130"/>
    </source>
</evidence>
<evidence type="ECO:0000259" key="8">
    <source>
        <dbReference type="Pfam" id="PF24566"/>
    </source>
</evidence>
<gene>
    <name evidence="9" type="primary">INTS3</name>
    <name evidence="9" type="ORF">BLAG_LOCUS15717</name>
</gene>
<name>A0A8J9ZM35_BRALA</name>
<protein>
    <submittedName>
        <fullName evidence="9">INTS3 protein</fullName>
    </submittedName>
</protein>
<dbReference type="PANTHER" id="PTHR13587">
    <property type="entry name" value="INTEGRATOR COMPLEX SUBUNIT 3"/>
    <property type="match status" value="1"/>
</dbReference>
<feature type="region of interest" description="Disordered" evidence="6">
    <location>
        <begin position="961"/>
        <end position="1021"/>
    </location>
</feature>
<keyword evidence="10" id="KW-1185">Reference proteome</keyword>
<accession>A0A8J9ZM35</accession>
<evidence type="ECO:0000256" key="1">
    <source>
        <dbReference type="ARBA" id="ARBA00004123"/>
    </source>
</evidence>
<dbReference type="GO" id="GO:0005634">
    <property type="term" value="C:nucleus"/>
    <property type="evidence" value="ECO:0007669"/>
    <property type="project" value="UniProtKB-SubCell"/>
</dbReference>
<evidence type="ECO:0000256" key="5">
    <source>
        <dbReference type="ARBA" id="ARBA00023242"/>
    </source>
</evidence>
<evidence type="ECO:0000259" key="7">
    <source>
        <dbReference type="Pfam" id="PF10189"/>
    </source>
</evidence>
<evidence type="ECO:0000256" key="6">
    <source>
        <dbReference type="SAM" id="MobiDB-lite"/>
    </source>
</evidence>
<dbReference type="PANTHER" id="PTHR13587:SF7">
    <property type="entry name" value="INTEGRATOR COMPLEX SUBUNIT 3"/>
    <property type="match status" value="1"/>
</dbReference>
<dbReference type="AlphaFoldDB" id="A0A8J9ZM35"/>
<reference evidence="9" key="1">
    <citation type="submission" date="2022-01" db="EMBL/GenBank/DDBJ databases">
        <authorList>
            <person name="Braso-Vives M."/>
        </authorList>
    </citation>
    <scope>NUCLEOTIDE SEQUENCE</scope>
</reference>
<feature type="region of interest" description="Disordered" evidence="6">
    <location>
        <begin position="887"/>
        <end position="906"/>
    </location>
</feature>
<proteinExistence type="inferred from homology"/>
<comment type="subcellular location">
    <subcellularLocation>
        <location evidence="2">Cytoplasm</location>
    </subcellularLocation>
    <subcellularLocation>
        <location evidence="1">Nucleus</location>
    </subcellularLocation>
</comment>
<dbReference type="Pfam" id="PF24566">
    <property type="entry name" value="HEAT_Ints3_C"/>
    <property type="match status" value="1"/>
</dbReference>
<feature type="domain" description="Integrator complex subunit 3 N-terminal" evidence="7">
    <location>
        <begin position="59"/>
        <end position="464"/>
    </location>
</feature>
<dbReference type="Proteomes" id="UP000838412">
    <property type="component" value="Chromosome 3"/>
</dbReference>
<evidence type="ECO:0000256" key="4">
    <source>
        <dbReference type="ARBA" id="ARBA00022490"/>
    </source>
</evidence>
<evidence type="ECO:0000313" key="9">
    <source>
        <dbReference type="EMBL" id="CAH1257994.1"/>
    </source>
</evidence>
<keyword evidence="5" id="KW-0539">Nucleus</keyword>
<dbReference type="EMBL" id="OV696688">
    <property type="protein sequence ID" value="CAH1257994.1"/>
    <property type="molecule type" value="Genomic_DNA"/>
</dbReference>
<dbReference type="GO" id="GO:0005737">
    <property type="term" value="C:cytoplasm"/>
    <property type="evidence" value="ECO:0007669"/>
    <property type="project" value="UniProtKB-SubCell"/>
</dbReference>
<dbReference type="InterPro" id="IPR056518">
    <property type="entry name" value="HEAT_Ints3_C"/>
</dbReference>
<keyword evidence="4" id="KW-0963">Cytoplasm</keyword>
<dbReference type="InterPro" id="IPR045334">
    <property type="entry name" value="INTS3"/>
</dbReference>
<comment type="similarity">
    <text evidence="3">Belongs to the Integrator subunit 3 family.</text>
</comment>
<feature type="domain" description="Ints3-like C-terminal" evidence="8">
    <location>
        <begin position="561"/>
        <end position="957"/>
    </location>
</feature>
<organism evidence="9 10">
    <name type="scientific">Branchiostoma lanceolatum</name>
    <name type="common">Common lancelet</name>
    <name type="synonym">Amphioxus lanceolatum</name>
    <dbReference type="NCBI Taxonomy" id="7740"/>
    <lineage>
        <taxon>Eukaryota</taxon>
        <taxon>Metazoa</taxon>
        <taxon>Chordata</taxon>
        <taxon>Cephalochordata</taxon>
        <taxon>Leptocardii</taxon>
        <taxon>Amphioxiformes</taxon>
        <taxon>Branchiostomatidae</taxon>
        <taxon>Branchiostoma</taxon>
    </lineage>
</organism>
<evidence type="ECO:0000256" key="2">
    <source>
        <dbReference type="ARBA" id="ARBA00004496"/>
    </source>
</evidence>
<evidence type="ECO:0000313" key="10">
    <source>
        <dbReference type="Proteomes" id="UP000838412"/>
    </source>
</evidence>
<dbReference type="Pfam" id="PF10189">
    <property type="entry name" value="Ints3_N"/>
    <property type="match status" value="1"/>
</dbReference>
<dbReference type="OrthoDB" id="2021145at2759"/>
<sequence>MEPNQPPKTRLYEVGSLDPKDELEEKLERCHETYTALVTGLSDREAHDALNAMVCKGMQEHEEITMGLLYSILVESTSAQKSLSDLTLITRDGLGLVLVKLNQLVTDHFSKLLESVRTQVLWLTRELIKTSVVGTDGICLSLLKQIIGGDISQKNVWLAESVLDVLHDNRPWLDKHPVLVSISVYTYLRLVEDHGAQGLAGLRQKEVDFCVTLLREKWTDCAVIGRDLIRLLQHVARIPEFERLWRDMIVNPQSLSPQFTGLSQLMTLRTSRKFLACRLTPEMENKLHFITSKVRFGQQQRYQDWFQKQYLSTPDSQSLRCDLIRYICGVIHPSNEILCSDIVPRWALIGWLLMSCKSNVAASNAKLSLFYDWLFYQPDKDSIMNIEPAILVMHHSLRSHPHITATLLDFLCRIIPNFFPPYEAQVRQGIYTSLRQILEKRVLPSLSPLFDNPKLDKDLRVMIRDKFSEFCTTTATTAATKVPVEEPLLVKPEIVLISSENDKNNDREYVGEVAFSDDEEEEVGGKVHWKFRPIKEVDESAVDISDSLRQLARDSELRDLVVQLQADSDISQDTEAQCEVVDKIVETILQMEDFESEVASPLADCLSELFRKQLSGKVLPAEATQESILESIEKPVYVIFRNLCQMSEDSYPSVEILYTLMDKLYQRQPRLGYHLLYYLSVSKVTEDKARVYEDFSDHTQLRDLETCLMMDIKECQDNDIALLCYLVPFVYTQFPNVSVGNTELLNLVVAVIDPAQLQELVFQVMLGNLTTFRKESVANVLLASLNWESFEQYAVWQLFLAHDIPVEAVLPILQKANYKDHSEALTNTLLMLKVERPTLEMVRYVMIRDCSEQDHFTTCILRQWSLDHEERLADLVKSMVFKFSSSTPTRKSKRSTSSRQPTPTTHQVLGHLDNLRQVCTPRQTFFGQEALLQALQHIQQSCSDMLKTKFSDLFALAEDFEDSSRPTRQKTRKVSNTSPKPTKRTAPREPDSSSESDTEEVRSKPPKKKKKSSAAVASDSD</sequence>
<dbReference type="InterPro" id="IPR019333">
    <property type="entry name" value="INTS3_N"/>
</dbReference>